<evidence type="ECO:0000256" key="6">
    <source>
        <dbReference type="ARBA" id="ARBA00023242"/>
    </source>
</evidence>
<feature type="domain" description="C2H2-type" evidence="9">
    <location>
        <begin position="571"/>
        <end position="599"/>
    </location>
</feature>
<feature type="domain" description="BTB" evidence="8">
    <location>
        <begin position="42"/>
        <end position="113"/>
    </location>
</feature>
<evidence type="ECO:0000256" key="2">
    <source>
        <dbReference type="ARBA" id="ARBA00022723"/>
    </source>
</evidence>
<evidence type="ECO:0000256" key="3">
    <source>
        <dbReference type="ARBA" id="ARBA00022737"/>
    </source>
</evidence>
<protein>
    <submittedName>
        <fullName evidence="11">Centrosome-associated zinc finger protein CP190</fullName>
    </submittedName>
</protein>
<keyword evidence="3" id="KW-0677">Repeat</keyword>
<keyword evidence="6" id="KW-0539">Nucleus</keyword>
<dbReference type="Pfam" id="PF00651">
    <property type="entry name" value="BTB"/>
    <property type="match status" value="1"/>
</dbReference>
<dbReference type="AlphaFoldDB" id="A0AAJ6YQN5"/>
<reference evidence="11" key="1">
    <citation type="submission" date="2025-08" db="UniProtKB">
        <authorList>
            <consortium name="RefSeq"/>
        </authorList>
    </citation>
    <scope>IDENTIFICATION</scope>
</reference>
<dbReference type="PROSITE" id="PS00028">
    <property type="entry name" value="ZINC_FINGER_C2H2_1"/>
    <property type="match status" value="1"/>
</dbReference>
<dbReference type="PANTHER" id="PTHR24394">
    <property type="entry name" value="ZINC FINGER PROTEIN"/>
    <property type="match status" value="1"/>
</dbReference>
<dbReference type="GeneID" id="105365857"/>
<evidence type="ECO:0000256" key="1">
    <source>
        <dbReference type="ARBA" id="ARBA00004123"/>
    </source>
</evidence>
<keyword evidence="2" id="KW-0479">Metal-binding</keyword>
<comment type="subcellular location">
    <subcellularLocation>
        <location evidence="1">Nucleus</location>
    </subcellularLocation>
</comment>
<dbReference type="KEGG" id="csol:105365857"/>
<evidence type="ECO:0000256" key="5">
    <source>
        <dbReference type="ARBA" id="ARBA00022833"/>
    </source>
</evidence>
<keyword evidence="10" id="KW-1185">Reference proteome</keyword>
<evidence type="ECO:0000313" key="11">
    <source>
        <dbReference type="RefSeq" id="XP_011502416.1"/>
    </source>
</evidence>
<evidence type="ECO:0000313" key="10">
    <source>
        <dbReference type="Proteomes" id="UP000695007"/>
    </source>
</evidence>
<dbReference type="PROSITE" id="PS50157">
    <property type="entry name" value="ZINC_FINGER_C2H2_2"/>
    <property type="match status" value="1"/>
</dbReference>
<dbReference type="GO" id="GO:0008270">
    <property type="term" value="F:zinc ion binding"/>
    <property type="evidence" value="ECO:0007669"/>
    <property type="project" value="UniProtKB-KW"/>
</dbReference>
<dbReference type="PANTHER" id="PTHR24394:SF29">
    <property type="entry name" value="MYONEURIN"/>
    <property type="match status" value="1"/>
</dbReference>
<proteinExistence type="predicted"/>
<keyword evidence="4 7" id="KW-0863">Zinc-finger</keyword>
<dbReference type="Gene3D" id="3.30.160.60">
    <property type="entry name" value="Classic Zinc Finger"/>
    <property type="match status" value="2"/>
</dbReference>
<dbReference type="Gene3D" id="3.30.710.10">
    <property type="entry name" value="Potassium Channel Kv1.1, Chain A"/>
    <property type="match status" value="1"/>
</dbReference>
<dbReference type="RefSeq" id="XP_011502416.1">
    <property type="nucleotide sequence ID" value="XM_011504114.1"/>
</dbReference>
<evidence type="ECO:0000256" key="7">
    <source>
        <dbReference type="PROSITE-ProRule" id="PRU00042"/>
    </source>
</evidence>
<sequence>MQSMLKHEKLLPTQGLKQVKVDNWGTFFLQRLLQLYFNEELLDLNIKFHSSNNVLKVHRLVVTTCTDYFIQLEREQNKNNSNNDVIIMPSDMPFECVKSIVSFMYTGQLEYWSSEQNALYRTAQKMNMSVLIKLLDTQITNNILENNSEQKDFNKSTTSVSELIPNRKLNTISPTQSLPGKKLPVWKRKLDTETTMIVTKHTLPSYNSESGRYSFENNCGPSRFDVPEMEDLTLGVFSSFDDITYNTKPIAQAPEKTNDENKTNIRFSNNNISTMFLSFNGDDNCIKLQNRRNDSSDDDWTQAEFDSSSENTKNFPIKKVRFNLDEKENVKKSENDFISSNTTSVDSVDNHAKIIREVLKKYPHLVQHNKNIRLKIMQKESKNSECSVPSKTKVSYLVLKSDSLMINTTDRLNSSKSINAFNSDNNETGPWKCIKCNLDEKYTNYFMYRRHMQDVHGEKFDSRICEYCGYKATKRNILLYHMYTKHNVSRIKNTSFPKCQECSYIALSESLLIKHQISHKHRPTTLSLQKFTTESIKCVQCEKDFTDVTELALHEITSGHGTSLKNKKKKHYCTYCGKQFLKINNLKIHIDCQHKNIQKIEDCSNIPTLSEPSSEAESLSNVASGIATSLGVGDVLQSTDANEKQFEKSQINSTYIKNFEFEDQHMVMLINDENYQGQSFKNEYPLNISTNDEIVVRNPDGELVVYIQNTSNIESSRKLKTNATHENYKYLKNNDEIVEVVEELEDIEDVKQELEYKKIKTTHVFNKEEKQLCCVEHILTSESIKTNSIATEEVIQYVEEETEILEYETSTNI</sequence>
<name>A0AAJ6YQN5_9HYME</name>
<dbReference type="SMART" id="SM00225">
    <property type="entry name" value="BTB"/>
    <property type="match status" value="1"/>
</dbReference>
<gene>
    <name evidence="11" type="primary">LOC105365857</name>
</gene>
<evidence type="ECO:0000259" key="8">
    <source>
        <dbReference type="PROSITE" id="PS50097"/>
    </source>
</evidence>
<dbReference type="GO" id="GO:0005634">
    <property type="term" value="C:nucleus"/>
    <property type="evidence" value="ECO:0007669"/>
    <property type="project" value="UniProtKB-SubCell"/>
</dbReference>
<dbReference type="CTD" id="41848"/>
<dbReference type="InterPro" id="IPR013087">
    <property type="entry name" value="Znf_C2H2_type"/>
</dbReference>
<keyword evidence="5" id="KW-0862">Zinc</keyword>
<evidence type="ECO:0000256" key="4">
    <source>
        <dbReference type="ARBA" id="ARBA00022771"/>
    </source>
</evidence>
<dbReference type="Proteomes" id="UP000695007">
    <property type="component" value="Unplaced"/>
</dbReference>
<dbReference type="GO" id="GO:0000981">
    <property type="term" value="F:DNA-binding transcription factor activity, RNA polymerase II-specific"/>
    <property type="evidence" value="ECO:0007669"/>
    <property type="project" value="TreeGrafter"/>
</dbReference>
<dbReference type="SUPFAM" id="SSF57667">
    <property type="entry name" value="beta-beta-alpha zinc fingers"/>
    <property type="match status" value="1"/>
</dbReference>
<organism evidence="10 11">
    <name type="scientific">Ceratosolen solmsi marchali</name>
    <dbReference type="NCBI Taxonomy" id="326594"/>
    <lineage>
        <taxon>Eukaryota</taxon>
        <taxon>Metazoa</taxon>
        <taxon>Ecdysozoa</taxon>
        <taxon>Arthropoda</taxon>
        <taxon>Hexapoda</taxon>
        <taxon>Insecta</taxon>
        <taxon>Pterygota</taxon>
        <taxon>Neoptera</taxon>
        <taxon>Endopterygota</taxon>
        <taxon>Hymenoptera</taxon>
        <taxon>Apocrita</taxon>
        <taxon>Proctotrupomorpha</taxon>
        <taxon>Chalcidoidea</taxon>
        <taxon>Agaonidae</taxon>
        <taxon>Agaoninae</taxon>
        <taxon>Ceratosolen</taxon>
    </lineage>
</organism>
<dbReference type="InterPro" id="IPR011333">
    <property type="entry name" value="SKP1/BTB/POZ_sf"/>
</dbReference>
<accession>A0AAJ6YQN5</accession>
<dbReference type="PROSITE" id="PS50097">
    <property type="entry name" value="BTB"/>
    <property type="match status" value="1"/>
</dbReference>
<dbReference type="SMART" id="SM00355">
    <property type="entry name" value="ZnF_C2H2"/>
    <property type="match status" value="5"/>
</dbReference>
<dbReference type="InterPro" id="IPR000210">
    <property type="entry name" value="BTB/POZ_dom"/>
</dbReference>
<dbReference type="InterPro" id="IPR036236">
    <property type="entry name" value="Znf_C2H2_sf"/>
</dbReference>
<evidence type="ECO:0000259" key="9">
    <source>
        <dbReference type="PROSITE" id="PS50157"/>
    </source>
</evidence>
<dbReference type="SUPFAM" id="SSF54695">
    <property type="entry name" value="POZ domain"/>
    <property type="match status" value="1"/>
</dbReference>